<name>A0A1I1EU69_BREAD</name>
<dbReference type="InterPro" id="IPR011231">
    <property type="entry name" value="Phage_VT1-Sakai_H0018"/>
</dbReference>
<dbReference type="Pfam" id="PF09956">
    <property type="entry name" value="Phage_cement_2"/>
    <property type="match status" value="1"/>
</dbReference>
<dbReference type="Proteomes" id="UP000240042">
    <property type="component" value="Unassembled WGS sequence"/>
</dbReference>
<organism evidence="1 2">
    <name type="scientific">Brevinema andersonii</name>
    <dbReference type="NCBI Taxonomy" id="34097"/>
    <lineage>
        <taxon>Bacteria</taxon>
        <taxon>Pseudomonadati</taxon>
        <taxon>Spirochaetota</taxon>
        <taxon>Spirochaetia</taxon>
        <taxon>Brevinematales</taxon>
        <taxon>Brevinemataceae</taxon>
        <taxon>Brevinema</taxon>
    </lineage>
</organism>
<proteinExistence type="predicted"/>
<dbReference type="STRING" id="34097.SAMN02745150_01185"/>
<dbReference type="RefSeq" id="WP_092319624.1">
    <property type="nucleotide sequence ID" value="NZ_FOKY01000015.1"/>
</dbReference>
<dbReference type="AlphaFoldDB" id="A0A1I1EU69"/>
<evidence type="ECO:0000313" key="2">
    <source>
        <dbReference type="Proteomes" id="UP000240042"/>
    </source>
</evidence>
<protein>
    <recommendedName>
        <fullName evidence="3">DUF2190 family protein</fullName>
    </recommendedName>
</protein>
<accession>A0A1I1EU69</accession>
<evidence type="ECO:0008006" key="3">
    <source>
        <dbReference type="Google" id="ProtNLM"/>
    </source>
</evidence>
<reference evidence="2" key="1">
    <citation type="submission" date="2016-10" db="EMBL/GenBank/DDBJ databases">
        <authorList>
            <person name="Varghese N."/>
            <person name="Submissions S."/>
        </authorList>
    </citation>
    <scope>NUCLEOTIDE SEQUENCE [LARGE SCALE GENOMIC DNA]</scope>
    <source>
        <strain evidence="2">ATCC 43811</strain>
    </source>
</reference>
<evidence type="ECO:0000313" key="1">
    <source>
        <dbReference type="EMBL" id="SFB88453.1"/>
    </source>
</evidence>
<keyword evidence="2" id="KW-1185">Reference proteome</keyword>
<gene>
    <name evidence="1" type="ORF">SAMN02745150_01185</name>
</gene>
<dbReference type="EMBL" id="FOKY01000015">
    <property type="protein sequence ID" value="SFB88453.1"/>
    <property type="molecule type" value="Genomic_DNA"/>
</dbReference>
<sequence>MSIYINIWTRSVVAAVDIPEGVFVKEDGTLGGCSGVSAHACSKGNVASILTIGEATVKVANSQNISAGDWVTGDNSGLATKSSAVPNAYCKALTASKEGLVRVLLK</sequence>